<dbReference type="EMBL" id="JACIEG010000008">
    <property type="protein sequence ID" value="MBB3971043.1"/>
    <property type="molecule type" value="Genomic_DNA"/>
</dbReference>
<evidence type="ECO:0000313" key="3">
    <source>
        <dbReference type="EMBL" id="TEW63784.1"/>
    </source>
</evidence>
<protein>
    <recommendedName>
        <fullName evidence="6">Toxin-antitoxin system YwqK family antitoxin</fullName>
    </recommendedName>
</protein>
<reference evidence="3" key="2">
    <citation type="submission" date="2019-03" db="EMBL/GenBank/DDBJ databases">
        <authorList>
            <person name="Yan Y.-Q."/>
            <person name="Du Z.-J."/>
        </authorList>
    </citation>
    <scope>NUCLEOTIDE SEQUENCE</scope>
    <source>
        <strain evidence="3">PP-F2FG21</strain>
    </source>
</reference>
<feature type="chain" id="PRO_5044616269" description="Toxin-antitoxin system YwqK family antitoxin" evidence="1">
    <location>
        <begin position="19"/>
        <end position="197"/>
    </location>
</feature>
<name>A0A4Y8A5S0_9SPHI</name>
<evidence type="ECO:0008006" key="6">
    <source>
        <dbReference type="Google" id="ProtNLM"/>
    </source>
</evidence>
<evidence type="ECO:0000256" key="1">
    <source>
        <dbReference type="SAM" id="SignalP"/>
    </source>
</evidence>
<dbReference type="AlphaFoldDB" id="A0A4Y8A5S0"/>
<dbReference type="Pfam" id="PF07661">
    <property type="entry name" value="MORN_2"/>
    <property type="match status" value="3"/>
</dbReference>
<organism evidence="3 4">
    <name type="scientific">Mucilaginibacter phyllosphaerae</name>
    <dbReference type="NCBI Taxonomy" id="1812349"/>
    <lineage>
        <taxon>Bacteria</taxon>
        <taxon>Pseudomonadati</taxon>
        <taxon>Bacteroidota</taxon>
        <taxon>Sphingobacteriia</taxon>
        <taxon>Sphingobacteriales</taxon>
        <taxon>Sphingobacteriaceae</taxon>
        <taxon>Mucilaginibacter</taxon>
    </lineage>
</organism>
<comment type="caution">
    <text evidence="3">The sequence shown here is derived from an EMBL/GenBank/DDBJ whole genome shotgun (WGS) entry which is preliminary data.</text>
</comment>
<dbReference type="Proteomes" id="UP000583101">
    <property type="component" value="Unassembled WGS sequence"/>
</dbReference>
<feature type="signal peptide" evidence="1">
    <location>
        <begin position="1"/>
        <end position="18"/>
    </location>
</feature>
<evidence type="ECO:0000313" key="2">
    <source>
        <dbReference type="EMBL" id="MBB3971043.1"/>
    </source>
</evidence>
<reference evidence="2 5" key="3">
    <citation type="submission" date="2020-08" db="EMBL/GenBank/DDBJ databases">
        <title>Genomic Encyclopedia of Type Strains, Phase IV (KMG-IV): sequencing the most valuable type-strain genomes for metagenomic binning, comparative biology and taxonomic classification.</title>
        <authorList>
            <person name="Goeker M."/>
        </authorList>
    </citation>
    <scope>NUCLEOTIDE SEQUENCE [LARGE SCALE GENOMIC DNA]</scope>
    <source>
        <strain evidence="2 5">DSM 100995</strain>
    </source>
</reference>
<evidence type="ECO:0000313" key="5">
    <source>
        <dbReference type="Proteomes" id="UP000583101"/>
    </source>
</evidence>
<dbReference type="OrthoDB" id="703600at2"/>
<proteinExistence type="predicted"/>
<evidence type="ECO:0000313" key="4">
    <source>
        <dbReference type="Proteomes" id="UP000297248"/>
    </source>
</evidence>
<dbReference type="SUPFAM" id="SSF82185">
    <property type="entry name" value="Histone H3 K4-specific methyltransferase SET7/9 N-terminal domain"/>
    <property type="match status" value="1"/>
</dbReference>
<gene>
    <name evidence="3" type="ORF">E2R65_18625</name>
    <name evidence="2" type="ORF">GGR35_003670</name>
</gene>
<dbReference type="InterPro" id="IPR011652">
    <property type="entry name" value="MORN_2"/>
</dbReference>
<keyword evidence="1" id="KW-0732">Signal</keyword>
<accession>A0A4Y8A5S0</accession>
<dbReference type="Gene3D" id="3.90.930.1">
    <property type="match status" value="1"/>
</dbReference>
<dbReference type="EMBL" id="SNQG01000008">
    <property type="protein sequence ID" value="TEW63784.1"/>
    <property type="molecule type" value="Genomic_DNA"/>
</dbReference>
<keyword evidence="5" id="KW-1185">Reference proteome</keyword>
<sequence>MRKILCFLLCFCSSYLMAQKMPDYGFDRIRITQDDKVLQFETLPVKGHPVTKPERWYFWYSANQIQNTQGGYSGKLLNGDYRSYYLNKNLMEQGTFSAGLKDGTWKSWTANGVLREILSWKDGLMTGEFSKYDDKGKLLVSGRYKNGVMDGPVRSLGNKDSVITTWYNAGAIVEHKPLLKRIHLFPHKNKPQQTVTP</sequence>
<dbReference type="Proteomes" id="UP000297248">
    <property type="component" value="Unassembled WGS sequence"/>
</dbReference>
<reference evidence="3 4" key="1">
    <citation type="journal article" date="2016" name="Int. J. Syst. Evol. Microbiol.">
        <title>Proposal of Mucilaginibacter phyllosphaerae sp. nov. isolated from the phyllosphere of Galium album.</title>
        <authorList>
            <person name="Aydogan E.L."/>
            <person name="Busse H.J."/>
            <person name="Moser G."/>
            <person name="Muller C."/>
            <person name="Kampfer P."/>
            <person name="Glaeser S.P."/>
        </authorList>
    </citation>
    <scope>NUCLEOTIDE SEQUENCE [LARGE SCALE GENOMIC DNA]</scope>
    <source>
        <strain evidence="3 4">PP-F2FG21</strain>
    </source>
</reference>
<dbReference type="RefSeq" id="WP_134338008.1">
    <property type="nucleotide sequence ID" value="NZ_BMCZ01000008.1"/>
</dbReference>